<sequence>MLRALAERAPRPILARRRLRLLVGSSSRPHREKKDGEDAYFASAADNALGVADGVGGSKRAGVDPGDFSRRLLAHAQRHAGGGAVAAVAAARAAATRDDVCRRGGSSTLLVATLDGDRLEVCNFGDSACALLRPAPRRSRGAVGLWPRVVLRTADQTHYFNCPYQASAADDLAGEAALGACGADALAATARAGDVVVAATDGFWDNVSDDAAQRAVAARVGVVWASAARQGGFGSLSDRVAGLSDDAAAFDDCRENLDVLAAALADAAVAVFDDESAATPFTDAARLDGLEHYGGKEDDVAVVVGLVVADGARLSALDEAPVHNFRDAALPEDGAAEEP</sequence>
<dbReference type="InterPro" id="IPR036457">
    <property type="entry name" value="PPM-type-like_dom_sf"/>
</dbReference>
<keyword evidence="1" id="KW-0904">Protein phosphatase</keyword>
<proteinExistence type="inferred from homology"/>
<dbReference type="PANTHER" id="PTHR12320">
    <property type="entry name" value="PROTEIN PHOSPHATASE 2C"/>
    <property type="match status" value="1"/>
</dbReference>
<keyword evidence="1" id="KW-0479">Metal-binding</keyword>
<dbReference type="AlphaFoldDB" id="F0YGB2"/>
<accession>F0YGB2</accession>
<dbReference type="RefSeq" id="XP_009039451.1">
    <property type="nucleotide sequence ID" value="XM_009041203.1"/>
</dbReference>
<dbReference type="Proteomes" id="UP000002729">
    <property type="component" value="Unassembled WGS sequence"/>
</dbReference>
<dbReference type="GO" id="GO:0004722">
    <property type="term" value="F:protein serine/threonine phosphatase activity"/>
    <property type="evidence" value="ECO:0007669"/>
    <property type="project" value="UniProtKB-EC"/>
</dbReference>
<comment type="cofactor">
    <cofactor evidence="1">
        <name>Mn(2+)</name>
        <dbReference type="ChEBI" id="CHEBI:29035"/>
    </cofactor>
</comment>
<dbReference type="OrthoDB" id="60843at2759"/>
<keyword evidence="4" id="KW-1185">Reference proteome</keyword>
<evidence type="ECO:0000313" key="3">
    <source>
        <dbReference type="EMBL" id="EGB05909.1"/>
    </source>
</evidence>
<gene>
    <name evidence="3" type="ORF">AURANDRAFT_60232</name>
</gene>
<comment type="catalytic activity">
    <reaction evidence="1">
        <text>O-phospho-L-threonyl-[protein] + H2O = L-threonyl-[protein] + phosphate</text>
        <dbReference type="Rhea" id="RHEA:47004"/>
        <dbReference type="Rhea" id="RHEA-COMP:11060"/>
        <dbReference type="Rhea" id="RHEA-COMP:11605"/>
        <dbReference type="ChEBI" id="CHEBI:15377"/>
        <dbReference type="ChEBI" id="CHEBI:30013"/>
        <dbReference type="ChEBI" id="CHEBI:43474"/>
        <dbReference type="ChEBI" id="CHEBI:61977"/>
        <dbReference type="EC" id="3.1.3.16"/>
    </reaction>
</comment>
<dbReference type="InterPro" id="IPR001932">
    <property type="entry name" value="PPM-type_phosphatase-like_dom"/>
</dbReference>
<dbReference type="EC" id="3.1.3.16" evidence="1"/>
<keyword evidence="1" id="KW-0460">Magnesium</keyword>
<dbReference type="Gene3D" id="3.60.40.10">
    <property type="entry name" value="PPM-type phosphatase domain"/>
    <property type="match status" value="1"/>
</dbReference>
<dbReference type="EMBL" id="GL833138">
    <property type="protein sequence ID" value="EGB05909.1"/>
    <property type="molecule type" value="Genomic_DNA"/>
</dbReference>
<organism evidence="4">
    <name type="scientific">Aureococcus anophagefferens</name>
    <name type="common">Harmful bloom alga</name>
    <dbReference type="NCBI Taxonomy" id="44056"/>
    <lineage>
        <taxon>Eukaryota</taxon>
        <taxon>Sar</taxon>
        <taxon>Stramenopiles</taxon>
        <taxon>Ochrophyta</taxon>
        <taxon>Pelagophyceae</taxon>
        <taxon>Pelagomonadales</taxon>
        <taxon>Pelagomonadaceae</taxon>
        <taxon>Aureococcus</taxon>
    </lineage>
</organism>
<dbReference type="eggNOG" id="KOG1379">
    <property type="taxonomic scope" value="Eukaryota"/>
</dbReference>
<comment type="cofactor">
    <cofactor evidence="1">
        <name>Mg(2+)</name>
        <dbReference type="ChEBI" id="CHEBI:18420"/>
    </cofactor>
</comment>
<dbReference type="KEGG" id="aaf:AURANDRAFT_60232"/>
<comment type="catalytic activity">
    <reaction evidence="1">
        <text>O-phospho-L-seryl-[protein] + H2O = L-seryl-[protein] + phosphate</text>
        <dbReference type="Rhea" id="RHEA:20629"/>
        <dbReference type="Rhea" id="RHEA-COMP:9863"/>
        <dbReference type="Rhea" id="RHEA-COMP:11604"/>
        <dbReference type="ChEBI" id="CHEBI:15377"/>
        <dbReference type="ChEBI" id="CHEBI:29999"/>
        <dbReference type="ChEBI" id="CHEBI:43474"/>
        <dbReference type="ChEBI" id="CHEBI:83421"/>
        <dbReference type="EC" id="3.1.3.16"/>
    </reaction>
</comment>
<dbReference type="SUPFAM" id="SSF81606">
    <property type="entry name" value="PP2C-like"/>
    <property type="match status" value="1"/>
</dbReference>
<dbReference type="PROSITE" id="PS51746">
    <property type="entry name" value="PPM_2"/>
    <property type="match status" value="1"/>
</dbReference>
<name>F0YGB2_AURAN</name>
<dbReference type="PANTHER" id="PTHR12320:SF1">
    <property type="entry name" value="PROTEIN PHOSPHATASE PTC7 HOMOLOG"/>
    <property type="match status" value="1"/>
</dbReference>
<evidence type="ECO:0000313" key="4">
    <source>
        <dbReference type="Proteomes" id="UP000002729"/>
    </source>
</evidence>
<reference evidence="3 4" key="1">
    <citation type="journal article" date="2011" name="Proc. Natl. Acad. Sci. U.S.A.">
        <title>Niche of harmful alga Aureococcus anophagefferens revealed through ecogenomics.</title>
        <authorList>
            <person name="Gobler C.J."/>
            <person name="Berry D.L."/>
            <person name="Dyhrman S.T."/>
            <person name="Wilhelm S.W."/>
            <person name="Salamov A."/>
            <person name="Lobanov A.V."/>
            <person name="Zhang Y."/>
            <person name="Collier J.L."/>
            <person name="Wurch L.L."/>
            <person name="Kustka A.B."/>
            <person name="Dill B.D."/>
            <person name="Shah M."/>
            <person name="VerBerkmoes N.C."/>
            <person name="Kuo A."/>
            <person name="Terry A."/>
            <person name="Pangilinan J."/>
            <person name="Lindquist E.A."/>
            <person name="Lucas S."/>
            <person name="Paulsen I.T."/>
            <person name="Hattenrath-Lehmann T.K."/>
            <person name="Talmage S.C."/>
            <person name="Walker E.A."/>
            <person name="Koch F."/>
            <person name="Burson A.M."/>
            <person name="Marcoval M.A."/>
            <person name="Tang Y.Z."/>
            <person name="Lecleir G.R."/>
            <person name="Coyne K.J."/>
            <person name="Berg G.M."/>
            <person name="Bertrand E.M."/>
            <person name="Saito M.A."/>
            <person name="Gladyshev V.N."/>
            <person name="Grigoriev I.V."/>
        </authorList>
    </citation>
    <scope>NUCLEOTIDE SEQUENCE [LARGE SCALE GENOMIC DNA]</scope>
    <source>
        <strain evidence="4">CCMP 1984</strain>
    </source>
</reference>
<feature type="domain" description="PPM-type phosphatase" evidence="2">
    <location>
        <begin position="22"/>
        <end position="307"/>
    </location>
</feature>
<keyword evidence="1" id="KW-0378">Hydrolase</keyword>
<dbReference type="GO" id="GO:0046872">
    <property type="term" value="F:metal ion binding"/>
    <property type="evidence" value="ECO:0007669"/>
    <property type="project" value="UniProtKB-UniRule"/>
</dbReference>
<dbReference type="InterPro" id="IPR039123">
    <property type="entry name" value="PPTC7"/>
</dbReference>
<dbReference type="OMA" id="DSWFVSS"/>
<dbReference type="InParanoid" id="F0YGB2"/>
<comment type="similarity">
    <text evidence="1">Belongs to the PP2C family.</text>
</comment>
<evidence type="ECO:0000256" key="1">
    <source>
        <dbReference type="RuleBase" id="RU366020"/>
    </source>
</evidence>
<protein>
    <recommendedName>
        <fullName evidence="1">Protein phosphatase</fullName>
        <ecNumber evidence="1">3.1.3.16</ecNumber>
    </recommendedName>
</protein>
<evidence type="ECO:0000259" key="2">
    <source>
        <dbReference type="PROSITE" id="PS51746"/>
    </source>
</evidence>
<dbReference type="GeneID" id="20222958"/>
<keyword evidence="1" id="KW-0464">Manganese</keyword>